<reference evidence="3" key="1">
    <citation type="submission" date="2017-09" db="EMBL/GenBank/DDBJ databases">
        <title>Depth-based differentiation of microbial function through sediment-hosted aquifers and enrichment of novel symbionts in the deep terrestrial subsurface.</title>
        <authorList>
            <person name="Probst A.J."/>
            <person name="Ladd B."/>
            <person name="Jarett J.K."/>
            <person name="Geller-Mcgrath D.E."/>
            <person name="Sieber C.M.K."/>
            <person name="Emerson J.B."/>
            <person name="Anantharaman K."/>
            <person name="Thomas B.C."/>
            <person name="Malmstrom R."/>
            <person name="Stieglmeier M."/>
            <person name="Klingl A."/>
            <person name="Woyke T."/>
            <person name="Ryan C.M."/>
            <person name="Banfield J.F."/>
        </authorList>
    </citation>
    <scope>NUCLEOTIDE SEQUENCE [LARGE SCALE GENOMIC DNA]</scope>
</reference>
<evidence type="ECO:0000313" key="3">
    <source>
        <dbReference type="Proteomes" id="UP000228920"/>
    </source>
</evidence>
<dbReference type="EMBL" id="PFNL01000126">
    <property type="protein sequence ID" value="PIZ45648.1"/>
    <property type="molecule type" value="Genomic_DNA"/>
</dbReference>
<comment type="caution">
    <text evidence="2">The sequence shown here is derived from an EMBL/GenBank/DDBJ whole genome shotgun (WGS) entry which is preliminary data.</text>
</comment>
<name>A0A2M7THD7_UNCKA</name>
<organism evidence="2 3">
    <name type="scientific">candidate division WWE3 bacterium CG_4_10_14_0_2_um_filter_41_14</name>
    <dbReference type="NCBI Taxonomy" id="1975072"/>
    <lineage>
        <taxon>Bacteria</taxon>
        <taxon>Katanobacteria</taxon>
    </lineage>
</organism>
<accession>A0A2M7THD7</accession>
<sequence length="98" mass="10323">MPEWVIPAAVIVGIILLSSVRVKGYPILVFLMVGFFIVIGFLMDPLGAVNDMGAQFANLGSGIDLKSIIALGVVVAVVVLPVVFGRKTKTTIPPSVDE</sequence>
<dbReference type="Proteomes" id="UP000228920">
    <property type="component" value="Unassembled WGS sequence"/>
</dbReference>
<feature type="transmembrane region" description="Helical" evidence="1">
    <location>
        <begin position="68"/>
        <end position="85"/>
    </location>
</feature>
<evidence type="ECO:0000313" key="2">
    <source>
        <dbReference type="EMBL" id="PIZ45648.1"/>
    </source>
</evidence>
<keyword evidence="1" id="KW-0472">Membrane</keyword>
<protein>
    <submittedName>
        <fullName evidence="2">Uncharacterized protein</fullName>
    </submittedName>
</protein>
<proteinExistence type="predicted"/>
<feature type="transmembrane region" description="Helical" evidence="1">
    <location>
        <begin position="29"/>
        <end position="48"/>
    </location>
</feature>
<keyword evidence="1" id="KW-0812">Transmembrane</keyword>
<keyword evidence="1" id="KW-1133">Transmembrane helix</keyword>
<evidence type="ECO:0000256" key="1">
    <source>
        <dbReference type="SAM" id="Phobius"/>
    </source>
</evidence>
<gene>
    <name evidence="2" type="ORF">COY32_04815</name>
</gene>
<feature type="transmembrane region" description="Helical" evidence="1">
    <location>
        <begin position="6"/>
        <end position="22"/>
    </location>
</feature>
<dbReference type="AlphaFoldDB" id="A0A2M7THD7"/>